<dbReference type="PANTHER" id="PTHR42932">
    <property type="entry name" value="GENERAL STRESS PROTEIN 20U"/>
    <property type="match status" value="1"/>
</dbReference>
<dbReference type="PANTHER" id="PTHR42932:SF1">
    <property type="entry name" value="GENERAL STRESS PROTEIN 20U"/>
    <property type="match status" value="1"/>
</dbReference>
<dbReference type="eggNOG" id="COG0783">
    <property type="taxonomic scope" value="Bacteria"/>
</dbReference>
<evidence type="ECO:0000313" key="5">
    <source>
        <dbReference type="Proteomes" id="UP000007939"/>
    </source>
</evidence>
<dbReference type="HOGENOM" id="CLU_098183_2_2_12"/>
<evidence type="ECO:0000313" key="4">
    <source>
        <dbReference type="EMBL" id="AEC01466.1"/>
    </source>
</evidence>
<dbReference type="InterPro" id="IPR012347">
    <property type="entry name" value="Ferritin-like"/>
</dbReference>
<protein>
    <submittedName>
        <fullName evidence="4">Ferritin Dps family protein</fullName>
    </submittedName>
</protein>
<dbReference type="PIRSF" id="PIRSF005900">
    <property type="entry name" value="Dps"/>
    <property type="match status" value="1"/>
</dbReference>
<accession>F4GKQ7</accession>
<dbReference type="Gene3D" id="1.20.1260.10">
    <property type="match status" value="1"/>
</dbReference>
<dbReference type="SUPFAM" id="SSF47240">
    <property type="entry name" value="Ferritin-like"/>
    <property type="match status" value="1"/>
</dbReference>
<dbReference type="EMBL" id="CP002659">
    <property type="protein sequence ID" value="AEC01466.1"/>
    <property type="molecule type" value="Genomic_DNA"/>
</dbReference>
<name>F4GKQ7_PARC1</name>
<evidence type="ECO:0000256" key="1">
    <source>
        <dbReference type="ARBA" id="ARBA00009497"/>
    </source>
</evidence>
<evidence type="ECO:0000259" key="3">
    <source>
        <dbReference type="Pfam" id="PF00210"/>
    </source>
</evidence>
<dbReference type="CDD" id="cd01043">
    <property type="entry name" value="DPS"/>
    <property type="match status" value="1"/>
</dbReference>
<keyword evidence="5" id="KW-1185">Reference proteome</keyword>
<gene>
    <name evidence="4" type="ordered locus">Spico_0232</name>
</gene>
<dbReference type="Proteomes" id="UP000007939">
    <property type="component" value="Chromosome"/>
</dbReference>
<dbReference type="InterPro" id="IPR002177">
    <property type="entry name" value="DPS_DNA-bd"/>
</dbReference>
<dbReference type="InterPro" id="IPR009078">
    <property type="entry name" value="Ferritin-like_SF"/>
</dbReference>
<dbReference type="KEGG" id="scc:Spico_0232"/>
<reference evidence="4 5" key="2">
    <citation type="journal article" date="2012" name="Stand. Genomic Sci.">
        <title>Complete genome sequence of the termite hindgut bacterium Spirochaeta coccoides type strain (SPN1(T)), reclassification in the genus Sphaerochaeta as Sphaerochaeta coccoides comb. nov. and emendations of the family Spirochaetaceae and the genus Sphaerochaeta.</title>
        <authorList>
            <person name="Abt B."/>
            <person name="Han C."/>
            <person name="Scheuner C."/>
            <person name="Lu M."/>
            <person name="Lapidus A."/>
            <person name="Nolan M."/>
            <person name="Lucas S."/>
            <person name="Hammon N."/>
            <person name="Deshpande S."/>
            <person name="Cheng J.F."/>
            <person name="Tapia R."/>
            <person name="Goodwin L.A."/>
            <person name="Pitluck S."/>
            <person name="Liolios K."/>
            <person name="Pagani I."/>
            <person name="Ivanova N."/>
            <person name="Mavromatis K."/>
            <person name="Mikhailova N."/>
            <person name="Huntemann M."/>
            <person name="Pati A."/>
            <person name="Chen A."/>
            <person name="Palaniappan K."/>
            <person name="Land M."/>
            <person name="Hauser L."/>
            <person name="Brambilla E.M."/>
            <person name="Rohde M."/>
            <person name="Spring S."/>
            <person name="Gronow S."/>
            <person name="Goker M."/>
            <person name="Woyke T."/>
            <person name="Bristow J."/>
            <person name="Eisen J.A."/>
            <person name="Markowitz V."/>
            <person name="Hugenholtz P."/>
            <person name="Kyrpides N.C."/>
            <person name="Klenk H.P."/>
            <person name="Detter J.C."/>
        </authorList>
    </citation>
    <scope>NUCLEOTIDE SEQUENCE [LARGE SCALE GENOMIC DNA]</scope>
    <source>
        <strain evidence="5">ATCC BAA-1237 / DSM 17374 / SPN1</strain>
    </source>
</reference>
<dbReference type="InterPro" id="IPR008331">
    <property type="entry name" value="Ferritin_DPS_dom"/>
</dbReference>
<dbReference type="AlphaFoldDB" id="F4GKQ7"/>
<comment type="similarity">
    <text evidence="1 2">Belongs to the Dps family.</text>
</comment>
<dbReference type="PRINTS" id="PR01346">
    <property type="entry name" value="HELNAPAPROT"/>
</dbReference>
<dbReference type="Pfam" id="PF00210">
    <property type="entry name" value="Ferritin"/>
    <property type="match status" value="1"/>
</dbReference>
<sequence>MNKKISDALKKHTADSFVLWSKFHNLHWNVYGPQFKATHVLLEEYYDELSEDFDAFAERLLQLGDKPPVTIDQFKKLTSFSEETKDSFSAEESLSIILKDFEALNKEYSAAKAAAAEADDYATEDLYSGIISRIQKQIWMLKATLQK</sequence>
<dbReference type="RefSeq" id="WP_013738862.1">
    <property type="nucleotide sequence ID" value="NC_015436.1"/>
</dbReference>
<feature type="domain" description="Ferritin/DPS" evidence="3">
    <location>
        <begin position="7"/>
        <end position="147"/>
    </location>
</feature>
<proteinExistence type="inferred from homology"/>
<evidence type="ECO:0000256" key="2">
    <source>
        <dbReference type="RuleBase" id="RU003875"/>
    </source>
</evidence>
<organism evidence="4 5">
    <name type="scientific">Parasphaerochaeta coccoides (strain ATCC BAA-1237 / DSM 17374 / SPN1)</name>
    <name type="common">Sphaerochaeta coccoides</name>
    <dbReference type="NCBI Taxonomy" id="760011"/>
    <lineage>
        <taxon>Bacteria</taxon>
        <taxon>Pseudomonadati</taxon>
        <taxon>Spirochaetota</taxon>
        <taxon>Spirochaetia</taxon>
        <taxon>Spirochaetales</taxon>
        <taxon>Sphaerochaetaceae</taxon>
        <taxon>Parasphaerochaeta</taxon>
    </lineage>
</organism>
<dbReference type="STRING" id="760011.Spico_0232"/>
<dbReference type="GO" id="GO:0008199">
    <property type="term" value="F:ferric iron binding"/>
    <property type="evidence" value="ECO:0007669"/>
    <property type="project" value="InterPro"/>
</dbReference>
<reference evidence="5" key="1">
    <citation type="submission" date="2011-04" db="EMBL/GenBank/DDBJ databases">
        <title>The complete genome of Spirochaeta coccoides DSM 17374.</title>
        <authorList>
            <person name="Lucas S."/>
            <person name="Copeland A."/>
            <person name="Lapidus A."/>
            <person name="Bruce D."/>
            <person name="Goodwin L."/>
            <person name="Pitluck S."/>
            <person name="Peters L."/>
            <person name="Kyrpides N."/>
            <person name="Mavromatis K."/>
            <person name="Pagani I."/>
            <person name="Ivanova N."/>
            <person name="Ovchinnikova G."/>
            <person name="Lu M."/>
            <person name="Detter J.C."/>
            <person name="Tapia R."/>
            <person name="Han C."/>
            <person name="Land M."/>
            <person name="Hauser L."/>
            <person name="Markowitz V."/>
            <person name="Cheng J.-F."/>
            <person name="Hugenholtz P."/>
            <person name="Woyke T."/>
            <person name="Wu D."/>
            <person name="Spring S."/>
            <person name="Schroeder M."/>
            <person name="Brambilla E."/>
            <person name="Klenk H.-P."/>
            <person name="Eisen J.A."/>
        </authorList>
    </citation>
    <scope>NUCLEOTIDE SEQUENCE [LARGE SCALE GENOMIC DNA]</scope>
    <source>
        <strain evidence="5">ATCC BAA-1237 / DSM 17374 / SPN1</strain>
    </source>
</reference>